<keyword evidence="2" id="KW-1185">Reference proteome</keyword>
<comment type="caution">
    <text evidence="1">The sequence shown here is derived from an EMBL/GenBank/DDBJ whole genome shotgun (WGS) entry which is preliminary data.</text>
</comment>
<reference evidence="1 2" key="1">
    <citation type="submission" date="2021-04" db="EMBL/GenBank/DDBJ databases">
        <authorList>
            <person name="Rodrigo-Torres L."/>
            <person name="Arahal R. D."/>
            <person name="Lucena T."/>
        </authorList>
    </citation>
    <scope>NUCLEOTIDE SEQUENCE [LARGE SCALE GENOMIC DNA]</scope>
    <source>
        <strain evidence="1 2">CECT 9623</strain>
    </source>
</reference>
<dbReference type="EMBL" id="CAJRAU010000001">
    <property type="protein sequence ID" value="CAG5067725.1"/>
    <property type="molecule type" value="Genomic_DNA"/>
</dbReference>
<organism evidence="1 2">
    <name type="scientific">Dyadobacter linearis</name>
    <dbReference type="NCBI Taxonomy" id="2823330"/>
    <lineage>
        <taxon>Bacteria</taxon>
        <taxon>Pseudomonadati</taxon>
        <taxon>Bacteroidota</taxon>
        <taxon>Cytophagia</taxon>
        <taxon>Cytophagales</taxon>
        <taxon>Spirosomataceae</taxon>
        <taxon>Dyadobacter</taxon>
    </lineage>
</organism>
<gene>
    <name evidence="1" type="ORF">DYBT9623_00447</name>
</gene>
<name>A0ABM8UJV9_9BACT</name>
<sequence length="64" mass="6795">MATIENKDSSGKLAKGVTLSVTGAASENDAILAVENYLREHRAEGLALSVQETGDSDSFEIRLD</sequence>
<dbReference type="RefSeq" id="WP_215231874.1">
    <property type="nucleotide sequence ID" value="NZ_CAJRAU010000001.1"/>
</dbReference>
<evidence type="ECO:0000313" key="1">
    <source>
        <dbReference type="EMBL" id="CAG5067725.1"/>
    </source>
</evidence>
<proteinExistence type="predicted"/>
<dbReference type="Proteomes" id="UP000679725">
    <property type="component" value="Unassembled WGS sequence"/>
</dbReference>
<protein>
    <submittedName>
        <fullName evidence="1">Uncharacterized protein</fullName>
    </submittedName>
</protein>
<accession>A0ABM8UJV9</accession>
<evidence type="ECO:0000313" key="2">
    <source>
        <dbReference type="Proteomes" id="UP000679725"/>
    </source>
</evidence>